<dbReference type="PANTHER" id="PTHR11375">
    <property type="entry name" value="ACIDIC LEUCINE-RICH NUCLEAR PHOSPHOPROTEIN 32"/>
    <property type="match status" value="1"/>
</dbReference>
<dbReference type="InterPro" id="IPR032675">
    <property type="entry name" value="LRR_dom_sf"/>
</dbReference>
<accession>A0A7S3EVJ2</accession>
<dbReference type="EMBL" id="HBHX01019707">
    <property type="protein sequence ID" value="CAE0110314.1"/>
    <property type="molecule type" value="Transcribed_RNA"/>
</dbReference>
<protein>
    <recommendedName>
        <fullName evidence="6">U2A'/phosphoprotein 32 family A C-terminal domain-containing protein</fullName>
    </recommendedName>
</protein>
<evidence type="ECO:0000256" key="2">
    <source>
        <dbReference type="ARBA" id="ARBA00022737"/>
    </source>
</evidence>
<feature type="compositionally biased region" description="Acidic residues" evidence="4">
    <location>
        <begin position="206"/>
        <end position="254"/>
    </location>
</feature>
<dbReference type="InterPro" id="IPR045081">
    <property type="entry name" value="AN32"/>
</dbReference>
<gene>
    <name evidence="5" type="ORF">HERI1096_LOCUS10974</name>
</gene>
<dbReference type="GO" id="GO:0005634">
    <property type="term" value="C:nucleus"/>
    <property type="evidence" value="ECO:0007669"/>
    <property type="project" value="TreeGrafter"/>
</dbReference>
<dbReference type="PANTHER" id="PTHR11375:SF0">
    <property type="entry name" value="ACIDIC LEUCINE-RICH NUCLEAR PHOSPHOPROTEIN 32 FAMILY MEMBER A"/>
    <property type="match status" value="1"/>
</dbReference>
<evidence type="ECO:0008006" key="6">
    <source>
        <dbReference type="Google" id="ProtNLM"/>
    </source>
</evidence>
<evidence type="ECO:0000256" key="4">
    <source>
        <dbReference type="SAM" id="MobiDB-lite"/>
    </source>
</evidence>
<keyword evidence="2" id="KW-0677">Repeat</keyword>
<comment type="similarity">
    <text evidence="3">Belongs to the ANP32 family.</text>
</comment>
<dbReference type="FunFam" id="3.80.10.10:FF:000131">
    <property type="entry name" value="acidic leucine-rich nuclear phosphoprotein 32-related protein-like"/>
    <property type="match status" value="1"/>
</dbReference>
<dbReference type="SUPFAM" id="SSF52058">
    <property type="entry name" value="L domain-like"/>
    <property type="match status" value="1"/>
</dbReference>
<dbReference type="GO" id="GO:0042393">
    <property type="term" value="F:histone binding"/>
    <property type="evidence" value="ECO:0007669"/>
    <property type="project" value="TreeGrafter"/>
</dbReference>
<dbReference type="Pfam" id="PF14580">
    <property type="entry name" value="LRR_9"/>
    <property type="match status" value="1"/>
</dbReference>
<proteinExistence type="inferred from homology"/>
<organism evidence="5">
    <name type="scientific">Haptolina ericina</name>
    <dbReference type="NCBI Taxonomy" id="156174"/>
    <lineage>
        <taxon>Eukaryota</taxon>
        <taxon>Haptista</taxon>
        <taxon>Haptophyta</taxon>
        <taxon>Prymnesiophyceae</taxon>
        <taxon>Prymnesiales</taxon>
        <taxon>Prymnesiaceae</taxon>
        <taxon>Haptolina</taxon>
    </lineage>
</organism>
<name>A0A7S3EVJ2_9EUKA</name>
<dbReference type="PROSITE" id="PS51450">
    <property type="entry name" value="LRR"/>
    <property type="match status" value="3"/>
</dbReference>
<evidence type="ECO:0000256" key="3">
    <source>
        <dbReference type="ARBA" id="ARBA00025777"/>
    </source>
</evidence>
<reference evidence="5" key="1">
    <citation type="submission" date="2021-01" db="EMBL/GenBank/DDBJ databases">
        <authorList>
            <person name="Corre E."/>
            <person name="Pelletier E."/>
            <person name="Niang G."/>
            <person name="Scheremetjew M."/>
            <person name="Finn R."/>
            <person name="Kale V."/>
            <person name="Holt S."/>
            <person name="Cochrane G."/>
            <person name="Meng A."/>
            <person name="Brown T."/>
            <person name="Cohen L."/>
        </authorList>
    </citation>
    <scope>NUCLEOTIDE SEQUENCE</scope>
    <source>
        <strain evidence="5">CCMP281</strain>
    </source>
</reference>
<evidence type="ECO:0000313" key="5">
    <source>
        <dbReference type="EMBL" id="CAE0110314.1"/>
    </source>
</evidence>
<evidence type="ECO:0000256" key="1">
    <source>
        <dbReference type="ARBA" id="ARBA00022614"/>
    </source>
</evidence>
<dbReference type="Gene3D" id="3.80.10.10">
    <property type="entry name" value="Ribonuclease Inhibitor"/>
    <property type="match status" value="1"/>
</dbReference>
<feature type="compositionally biased region" description="Acidic residues" evidence="4">
    <location>
        <begin position="149"/>
        <end position="199"/>
    </location>
</feature>
<keyword evidence="1" id="KW-0433">Leucine-rich repeat</keyword>
<dbReference type="AlphaFoldDB" id="A0A7S3EVJ2"/>
<sequence>MEQAIANQIRGQQPEEVTELVLDTCKANKVTGLEKFVNLRTLTLNGCGLTTLEGFPQLPQLRQLELSDNNLSDGLESLQDACLVNLKSLSLAGNKFSTLESLEPLSSIPGLRDLDLFNCAVTQNDDYRSGVFQLLPELKYLDGFDIEDNEKEEDDDDDDGDLDEEDDETDDLLEGSEVDDEDDDGLLGEEDDESVDDGDGASASYDEGEESDLLGEEDGEDGEEDFGEEGEVDGEEDFGEEGEDGDEGDEGDEEGSAKRQKR</sequence>
<dbReference type="InterPro" id="IPR001611">
    <property type="entry name" value="Leu-rich_rpt"/>
</dbReference>
<feature type="region of interest" description="Disordered" evidence="4">
    <location>
        <begin position="149"/>
        <end position="262"/>
    </location>
</feature>